<organism evidence="1 2">
    <name type="scientific">Neofusicoccum parvum</name>
    <dbReference type="NCBI Taxonomy" id="310453"/>
    <lineage>
        <taxon>Eukaryota</taxon>
        <taxon>Fungi</taxon>
        <taxon>Dikarya</taxon>
        <taxon>Ascomycota</taxon>
        <taxon>Pezizomycotina</taxon>
        <taxon>Dothideomycetes</taxon>
        <taxon>Dothideomycetes incertae sedis</taxon>
        <taxon>Botryosphaeriales</taxon>
        <taxon>Botryosphaeriaceae</taxon>
        <taxon>Neofusicoccum</taxon>
    </lineage>
</organism>
<dbReference type="Proteomes" id="UP001165186">
    <property type="component" value="Unassembled WGS sequence"/>
</dbReference>
<reference evidence="1" key="1">
    <citation type="submission" date="2024-09" db="EMBL/GenBank/DDBJ databases">
        <title>Draft Genome Sequences of Neofusicoccum parvum.</title>
        <authorList>
            <person name="Ashida A."/>
            <person name="Camagna M."/>
            <person name="Tanaka A."/>
            <person name="Takemoto D."/>
        </authorList>
    </citation>
    <scope>NUCLEOTIDE SEQUENCE</scope>
    <source>
        <strain evidence="1">PPO83</strain>
    </source>
</reference>
<evidence type="ECO:0000313" key="1">
    <source>
        <dbReference type="EMBL" id="GME23316.1"/>
    </source>
</evidence>
<dbReference type="EMBL" id="BSXG01000006">
    <property type="protein sequence ID" value="GME23316.1"/>
    <property type="molecule type" value="Genomic_DNA"/>
</dbReference>
<gene>
    <name evidence="1" type="primary">g5804</name>
    <name evidence="1" type="ORF">NpPPO83_00005804</name>
</gene>
<keyword evidence="2" id="KW-1185">Reference proteome</keyword>
<protein>
    <submittedName>
        <fullName evidence="1">Uncharacterized protein</fullName>
    </submittedName>
</protein>
<proteinExistence type="predicted"/>
<accession>A0ACB5RS36</accession>
<name>A0ACB5RS36_9PEZI</name>
<sequence>MKDGSPADQPRLLLEVAAAVIDTGTGKKRWRLCTQHDVTDIINDMARKRLASEGASSPSIQNSRPSSEADSPSSLGSANANIFDWTAFTEEELHQSPSRTPQATQNDSSRPVSSTPSRSSRSHRLSGATLVPSIQSSTRSTLIATPSPAPHVSRSAPPRHQHASITPPPPAPSPPHALLATTPPADTRAFLDLARAIKRAHASSFFVLVPLRRRPPVANHGRARASAVRPPTGTATTAVPALLDHAVEFVSVDLAERPGVLARVLGGAVGRLGEGLRRGRTFVWEGEGRDRRVECVPVGDGREVWWVCFVR</sequence>
<evidence type="ECO:0000313" key="2">
    <source>
        <dbReference type="Proteomes" id="UP001165186"/>
    </source>
</evidence>
<comment type="caution">
    <text evidence="1">The sequence shown here is derived from an EMBL/GenBank/DDBJ whole genome shotgun (WGS) entry which is preliminary data.</text>
</comment>